<dbReference type="Pfam" id="PF14552">
    <property type="entry name" value="Tautomerase_2"/>
    <property type="match status" value="1"/>
</dbReference>
<proteinExistence type="predicted"/>
<evidence type="ECO:0000313" key="1">
    <source>
        <dbReference type="EMBL" id="MFC5521500.1"/>
    </source>
</evidence>
<dbReference type="Proteomes" id="UP001596084">
    <property type="component" value="Unassembled WGS sequence"/>
</dbReference>
<keyword evidence="2" id="KW-1185">Reference proteome</keyword>
<protein>
    <submittedName>
        <fullName evidence="1">Tautomerase family protein</fullName>
    </submittedName>
</protein>
<accession>A0ABW0QB58</accession>
<dbReference type="EMBL" id="JBHSMX010000016">
    <property type="protein sequence ID" value="MFC5521500.1"/>
    <property type="molecule type" value="Genomic_DNA"/>
</dbReference>
<reference evidence="2" key="1">
    <citation type="journal article" date="2019" name="Int. J. Syst. Evol. Microbiol.">
        <title>The Global Catalogue of Microorganisms (GCM) 10K type strain sequencing project: providing services to taxonomists for standard genome sequencing and annotation.</title>
        <authorList>
            <consortium name="The Broad Institute Genomics Platform"/>
            <consortium name="The Broad Institute Genome Sequencing Center for Infectious Disease"/>
            <person name="Wu L."/>
            <person name="Ma J."/>
        </authorList>
    </citation>
    <scope>NUCLEOTIDE SEQUENCE [LARGE SCALE GENOMIC DNA]</scope>
    <source>
        <strain evidence="2">CGMCC 4.7277</strain>
    </source>
</reference>
<dbReference type="SUPFAM" id="SSF55331">
    <property type="entry name" value="Tautomerase/MIF"/>
    <property type="match status" value="1"/>
</dbReference>
<gene>
    <name evidence="1" type="ORF">ACFPP7_11300</name>
</gene>
<evidence type="ECO:0000313" key="2">
    <source>
        <dbReference type="Proteomes" id="UP001596084"/>
    </source>
</evidence>
<dbReference type="Gene3D" id="3.30.429.10">
    <property type="entry name" value="Macrophage Migration Inhibitory Factor"/>
    <property type="match status" value="1"/>
</dbReference>
<comment type="caution">
    <text evidence="1">The sequence shown here is derived from an EMBL/GenBank/DDBJ whole genome shotgun (WGS) entry which is preliminary data.</text>
</comment>
<dbReference type="RefSeq" id="WP_068834474.1">
    <property type="nucleotide sequence ID" value="NZ_JBHSMX010000016.1"/>
</dbReference>
<name>A0ABW0QB58_9BURK</name>
<sequence>MPSTTIEVRREYTPADEAALMEAVHAALVEAFRVSPVHRNVTLTVHKPSRFLGRLDCPDPERLTNISIFVLPGRSVDAKRRLYQGIVKGLEPLGIPPQCVLVRLHELPPENIGVRGGQAVCDIDLGYPVDV</sequence>
<organism evidence="1 2">
    <name type="scientific">Polaromonas jejuensis</name>
    <dbReference type="NCBI Taxonomy" id="457502"/>
    <lineage>
        <taxon>Bacteria</taxon>
        <taxon>Pseudomonadati</taxon>
        <taxon>Pseudomonadota</taxon>
        <taxon>Betaproteobacteria</taxon>
        <taxon>Burkholderiales</taxon>
        <taxon>Comamonadaceae</taxon>
        <taxon>Polaromonas</taxon>
    </lineage>
</organism>
<dbReference type="InterPro" id="IPR037479">
    <property type="entry name" value="Tauto_MSAD"/>
</dbReference>
<dbReference type="InterPro" id="IPR014347">
    <property type="entry name" value="Tautomerase/MIF_sf"/>
</dbReference>